<evidence type="ECO:0000259" key="6">
    <source>
        <dbReference type="PROSITE" id="PS50109"/>
    </source>
</evidence>
<dbReference type="InterPro" id="IPR036890">
    <property type="entry name" value="HATPase_C_sf"/>
</dbReference>
<evidence type="ECO:0000313" key="9">
    <source>
        <dbReference type="EMBL" id="PZN82112.1"/>
    </source>
</evidence>
<keyword evidence="4" id="KW-0808">Transferase</keyword>
<evidence type="ECO:0000256" key="4">
    <source>
        <dbReference type="ARBA" id="ARBA00022679"/>
    </source>
</evidence>
<proteinExistence type="predicted"/>
<dbReference type="SMART" id="SM00086">
    <property type="entry name" value="PAC"/>
    <property type="match status" value="2"/>
</dbReference>
<evidence type="ECO:0000256" key="5">
    <source>
        <dbReference type="ARBA" id="ARBA00022777"/>
    </source>
</evidence>
<dbReference type="PANTHER" id="PTHR43304">
    <property type="entry name" value="PHYTOCHROME-LIKE PROTEIN CPH1"/>
    <property type="match status" value="1"/>
</dbReference>
<keyword evidence="5" id="KW-0418">Kinase</keyword>
<dbReference type="InterPro" id="IPR000700">
    <property type="entry name" value="PAS-assoc_C"/>
</dbReference>
<dbReference type="InterPro" id="IPR005467">
    <property type="entry name" value="His_kinase_dom"/>
</dbReference>
<keyword evidence="3" id="KW-0597">Phosphoprotein</keyword>
<dbReference type="SMART" id="SM00387">
    <property type="entry name" value="HATPase_c"/>
    <property type="match status" value="1"/>
</dbReference>
<dbReference type="SUPFAM" id="SSF55874">
    <property type="entry name" value="ATPase domain of HSP90 chaperone/DNA topoisomerase II/histidine kinase"/>
    <property type="match status" value="1"/>
</dbReference>
<dbReference type="SMART" id="SM00091">
    <property type="entry name" value="PAS"/>
    <property type="match status" value="2"/>
</dbReference>
<feature type="domain" description="PAC" evidence="8">
    <location>
        <begin position="91"/>
        <end position="142"/>
    </location>
</feature>
<feature type="domain" description="Histidine kinase" evidence="6">
    <location>
        <begin position="292"/>
        <end position="508"/>
    </location>
</feature>
<organism evidence="9 10">
    <name type="scientific">Candidatus Methylumidiphilus alinenensis</name>
    <dbReference type="NCBI Taxonomy" id="2202197"/>
    <lineage>
        <taxon>Bacteria</taxon>
        <taxon>Pseudomonadati</taxon>
        <taxon>Pseudomonadota</taxon>
        <taxon>Gammaproteobacteria</taxon>
        <taxon>Methylococcales</taxon>
        <taxon>Candidatus Methylumidiphilus</taxon>
    </lineage>
</organism>
<name>A0A2W4RE41_9GAMM</name>
<dbReference type="InterPro" id="IPR036097">
    <property type="entry name" value="HisK_dim/P_sf"/>
</dbReference>
<dbReference type="SUPFAM" id="SSF55785">
    <property type="entry name" value="PYP-like sensor domain (PAS domain)"/>
    <property type="match status" value="2"/>
</dbReference>
<evidence type="ECO:0000256" key="1">
    <source>
        <dbReference type="ARBA" id="ARBA00000085"/>
    </source>
</evidence>
<dbReference type="PANTHER" id="PTHR43304:SF1">
    <property type="entry name" value="PAC DOMAIN-CONTAINING PROTEIN"/>
    <property type="match status" value="1"/>
</dbReference>
<dbReference type="InterPro" id="IPR052162">
    <property type="entry name" value="Sensor_kinase/Photoreceptor"/>
</dbReference>
<dbReference type="Pfam" id="PF08448">
    <property type="entry name" value="PAS_4"/>
    <property type="match status" value="1"/>
</dbReference>
<dbReference type="PRINTS" id="PR00344">
    <property type="entry name" value="BCTRLSENSOR"/>
</dbReference>
<sequence>MTTTEKAVGESLELEHNLLRRALDGLFVYAVLMDPNGKIIEANNSPLISIGIRREDCIGTQFGDSGAWAYDPDVQARVKSAVLSAQRGETVRYDAHLSTAKGVITIDFSIAPIFDTEGHITQLVACGVDISKRRNAENALRRSEERLELAMLGAELGWWDWDIQTGEAAFSEHWANMLGYDFNDIQPTFEAWEHLVHPDDLAKVKRAVIDNLDAKTPFFEIEYRILSKNNEWKWILGRGKVVTCTTDGKPARVTGIDMDISSRKDLEERLRQRQEELYYAQRLTAAGELTAIVAHELNQPLGAINNYVGGSLLRFRELLSANPSLAEVLQQTLRLTQRAIAVIHGIRVLVRKQESKLDWVSLEAMAEDVFIPLRTELSNKQIRVSLDIPSSLPPLWCEKVHLQQLLLNLILNATQAMDTPGCSQRKLSLCAKVNANHKLEITVSDTGPGISPEIAARLFEPFVSTKAEGIGLGLSICRTIVEAYGGHISARSVLGQGTAFDVVLPLVIEEK</sequence>
<evidence type="ECO:0000259" key="7">
    <source>
        <dbReference type="PROSITE" id="PS50112"/>
    </source>
</evidence>
<dbReference type="CDD" id="cd00082">
    <property type="entry name" value="HisKA"/>
    <property type="match status" value="1"/>
</dbReference>
<evidence type="ECO:0000256" key="2">
    <source>
        <dbReference type="ARBA" id="ARBA00012438"/>
    </source>
</evidence>
<dbReference type="InterPro" id="IPR003594">
    <property type="entry name" value="HATPase_dom"/>
</dbReference>
<dbReference type="Pfam" id="PF08447">
    <property type="entry name" value="PAS_3"/>
    <property type="match status" value="1"/>
</dbReference>
<gene>
    <name evidence="9" type="ORF">DM484_06995</name>
</gene>
<dbReference type="SUPFAM" id="SSF47384">
    <property type="entry name" value="Homodimeric domain of signal transducing histidine kinase"/>
    <property type="match status" value="1"/>
</dbReference>
<dbReference type="PROSITE" id="PS50112">
    <property type="entry name" value="PAS"/>
    <property type="match status" value="1"/>
</dbReference>
<dbReference type="PROSITE" id="PS50109">
    <property type="entry name" value="HIS_KIN"/>
    <property type="match status" value="1"/>
</dbReference>
<comment type="catalytic activity">
    <reaction evidence="1">
        <text>ATP + protein L-histidine = ADP + protein N-phospho-L-histidine.</text>
        <dbReference type="EC" id="2.7.13.3"/>
    </reaction>
</comment>
<protein>
    <recommendedName>
        <fullName evidence="2">histidine kinase</fullName>
        <ecNumber evidence="2">2.7.13.3</ecNumber>
    </recommendedName>
</protein>
<dbReference type="Gene3D" id="3.30.565.10">
    <property type="entry name" value="Histidine kinase-like ATPase, C-terminal domain"/>
    <property type="match status" value="1"/>
</dbReference>
<dbReference type="Pfam" id="PF02518">
    <property type="entry name" value="HATPase_c"/>
    <property type="match status" value="1"/>
</dbReference>
<evidence type="ECO:0000259" key="8">
    <source>
        <dbReference type="PROSITE" id="PS50113"/>
    </source>
</evidence>
<dbReference type="EMBL" id="QJPH01000234">
    <property type="protein sequence ID" value="PZN82112.1"/>
    <property type="molecule type" value="Genomic_DNA"/>
</dbReference>
<reference evidence="9 10" key="1">
    <citation type="journal article" date="2018" name="Aquat. Microb. Ecol.">
        <title>Gammaproteobacterial methanotrophs dominate.</title>
        <authorList>
            <person name="Rissanen A.J."/>
            <person name="Saarenheimo J."/>
            <person name="Tiirola M."/>
            <person name="Peura S."/>
            <person name="Aalto S.L."/>
            <person name="Karvinen A."/>
            <person name="Nykanen H."/>
        </authorList>
    </citation>
    <scope>NUCLEOTIDE SEQUENCE [LARGE SCALE GENOMIC DNA]</scope>
    <source>
        <strain evidence="9">AMbin10</strain>
    </source>
</reference>
<dbReference type="Gene3D" id="2.10.70.100">
    <property type="match status" value="1"/>
</dbReference>
<dbReference type="InterPro" id="IPR000014">
    <property type="entry name" value="PAS"/>
</dbReference>
<dbReference type="SMART" id="SM00388">
    <property type="entry name" value="HisKA"/>
    <property type="match status" value="1"/>
</dbReference>
<evidence type="ECO:0000256" key="3">
    <source>
        <dbReference type="ARBA" id="ARBA00022553"/>
    </source>
</evidence>
<dbReference type="EC" id="2.7.13.3" evidence="2"/>
<feature type="domain" description="PAC" evidence="8">
    <location>
        <begin position="219"/>
        <end position="272"/>
    </location>
</feature>
<dbReference type="Proteomes" id="UP000249396">
    <property type="component" value="Unassembled WGS sequence"/>
</dbReference>
<dbReference type="InterPro" id="IPR013656">
    <property type="entry name" value="PAS_4"/>
</dbReference>
<accession>A0A2W4RE41</accession>
<dbReference type="InterPro" id="IPR003661">
    <property type="entry name" value="HisK_dim/P_dom"/>
</dbReference>
<dbReference type="Gene3D" id="3.30.450.20">
    <property type="entry name" value="PAS domain"/>
    <property type="match status" value="2"/>
</dbReference>
<dbReference type="GO" id="GO:0000155">
    <property type="term" value="F:phosphorelay sensor kinase activity"/>
    <property type="evidence" value="ECO:0007669"/>
    <property type="project" value="InterPro"/>
</dbReference>
<dbReference type="InterPro" id="IPR035965">
    <property type="entry name" value="PAS-like_dom_sf"/>
</dbReference>
<evidence type="ECO:0000313" key="10">
    <source>
        <dbReference type="Proteomes" id="UP000249396"/>
    </source>
</evidence>
<dbReference type="AlphaFoldDB" id="A0A2W4RE41"/>
<dbReference type="Gene3D" id="1.10.287.130">
    <property type="match status" value="1"/>
</dbReference>
<dbReference type="InterPro" id="IPR004358">
    <property type="entry name" value="Sig_transdc_His_kin-like_C"/>
</dbReference>
<dbReference type="NCBIfam" id="TIGR00229">
    <property type="entry name" value="sensory_box"/>
    <property type="match status" value="1"/>
</dbReference>
<dbReference type="InterPro" id="IPR001610">
    <property type="entry name" value="PAC"/>
</dbReference>
<dbReference type="PROSITE" id="PS50113">
    <property type="entry name" value="PAC"/>
    <property type="match status" value="2"/>
</dbReference>
<dbReference type="InterPro" id="IPR013655">
    <property type="entry name" value="PAS_fold_3"/>
</dbReference>
<dbReference type="CDD" id="cd00130">
    <property type="entry name" value="PAS"/>
    <property type="match status" value="1"/>
</dbReference>
<comment type="caution">
    <text evidence="9">The sequence shown here is derived from an EMBL/GenBank/DDBJ whole genome shotgun (WGS) entry which is preliminary data.</text>
</comment>
<feature type="domain" description="PAS" evidence="7">
    <location>
        <begin position="15"/>
        <end position="89"/>
    </location>
</feature>